<protein>
    <submittedName>
        <fullName evidence="7">Zinc finger and BTB domain-containing protein 17</fullName>
    </submittedName>
</protein>
<dbReference type="PROSITE" id="PS50157">
    <property type="entry name" value="ZINC_FINGER_C2H2_2"/>
    <property type="match status" value="2"/>
</dbReference>
<feature type="domain" description="C2H2-type" evidence="6">
    <location>
        <begin position="465"/>
        <end position="494"/>
    </location>
</feature>
<sequence length="500" mass="58182">MDSTNVPVVSFDDEQIIAVGRALRAVADQVFEEPKQELVSYEPEEVVELLSESENDGDEDGGSDCEIFGKICTNAENVSENTQTDFVIPFVIKTDEIQQDTHGVVEEFANQAVSQNNDVQLNNVSRKEAEIQKSSRLDSYNEIIELDDDSDNDLICDDNGTYNKSCDNNSEEDVKEKKFIVLLDENSNDSNQPSTSTDAAQQTNLNTHNLEAFLNYICPQCGVSCGNIKKWHAHTDIVHNFRSISILNLKTVISRLGQLSYQCNSCEKKFISDAPYGMLLNHRIQHMTIPNFLRCRLCEERFSSRRMFILHFRKMHKKIALKKLRRSESIRCHIRYLCPICKKKAANLKEWKNHLEIEHDWCNKLDEKVNAIRDNLVECKKCLTTFREKQSLWHLVRHEEHNPFHCKMCKKMKSYNLHTVARHIRVEHLKQQCKIEYRCNYCDKVFSSCPRRNIHMNEMHTIEKLNCEVCDKEFNSSARLLTHMAKLNHQKNQIIYQSQN</sequence>
<evidence type="ECO:0000256" key="3">
    <source>
        <dbReference type="ARBA" id="ARBA00022771"/>
    </source>
</evidence>
<keyword evidence="3 5" id="KW-0863">Zinc-finger</keyword>
<dbReference type="Gene3D" id="3.30.160.60">
    <property type="entry name" value="Classic Zinc Finger"/>
    <property type="match status" value="2"/>
</dbReference>
<feature type="domain" description="C2H2-type" evidence="6">
    <location>
        <begin position="437"/>
        <end position="465"/>
    </location>
</feature>
<evidence type="ECO:0000313" key="7">
    <source>
        <dbReference type="EMBL" id="JAI46838.1"/>
    </source>
</evidence>
<dbReference type="PANTHER" id="PTHR24379:SF121">
    <property type="entry name" value="C2H2-TYPE DOMAIN-CONTAINING PROTEIN"/>
    <property type="match status" value="1"/>
</dbReference>
<name>A0A0K8W6M4_BACLA</name>
<dbReference type="GO" id="GO:0008270">
    <property type="term" value="F:zinc ion binding"/>
    <property type="evidence" value="ECO:0007669"/>
    <property type="project" value="UniProtKB-KW"/>
</dbReference>
<dbReference type="PROSITE" id="PS00028">
    <property type="entry name" value="ZINC_FINGER_C2H2_1"/>
    <property type="match status" value="3"/>
</dbReference>
<gene>
    <name evidence="7" type="primary">Zbtb17_0</name>
    <name evidence="7" type="ORF">c0_g1_i1</name>
</gene>
<dbReference type="OrthoDB" id="4737882at2759"/>
<keyword evidence="4" id="KW-0862">Zinc</keyword>
<dbReference type="SMART" id="SM00355">
    <property type="entry name" value="ZnF_C2H2"/>
    <property type="match status" value="8"/>
</dbReference>
<evidence type="ECO:0000259" key="6">
    <source>
        <dbReference type="PROSITE" id="PS50157"/>
    </source>
</evidence>
<dbReference type="EMBL" id="GDHF01005476">
    <property type="protein sequence ID" value="JAI46838.1"/>
    <property type="molecule type" value="Transcribed_RNA"/>
</dbReference>
<dbReference type="SUPFAM" id="SSF57667">
    <property type="entry name" value="beta-beta-alpha zinc fingers"/>
    <property type="match status" value="1"/>
</dbReference>
<accession>A0A0K8W6M4</accession>
<reference evidence="7" key="1">
    <citation type="submission" date="2015-06" db="EMBL/GenBank/DDBJ databases">
        <authorList>
            <person name="Hoefler B.C."/>
            <person name="Straight P.D."/>
        </authorList>
    </citation>
    <scope>NUCLEOTIDE SEQUENCE</scope>
</reference>
<evidence type="ECO:0000256" key="4">
    <source>
        <dbReference type="ARBA" id="ARBA00022833"/>
    </source>
</evidence>
<evidence type="ECO:0000256" key="1">
    <source>
        <dbReference type="ARBA" id="ARBA00022723"/>
    </source>
</evidence>
<dbReference type="AlphaFoldDB" id="A0A0K8W6M4"/>
<dbReference type="Pfam" id="PF12874">
    <property type="entry name" value="zf-met"/>
    <property type="match status" value="1"/>
</dbReference>
<organism evidence="7">
    <name type="scientific">Bactrocera latifrons</name>
    <name type="common">Malaysian fruit fly</name>
    <name type="synonym">Chaetodacus latifrons</name>
    <dbReference type="NCBI Taxonomy" id="174628"/>
    <lineage>
        <taxon>Eukaryota</taxon>
        <taxon>Metazoa</taxon>
        <taxon>Ecdysozoa</taxon>
        <taxon>Arthropoda</taxon>
        <taxon>Hexapoda</taxon>
        <taxon>Insecta</taxon>
        <taxon>Pterygota</taxon>
        <taxon>Neoptera</taxon>
        <taxon>Endopterygota</taxon>
        <taxon>Diptera</taxon>
        <taxon>Brachycera</taxon>
        <taxon>Muscomorpha</taxon>
        <taxon>Tephritoidea</taxon>
        <taxon>Tephritidae</taxon>
        <taxon>Bactrocera</taxon>
        <taxon>Bactrocera</taxon>
    </lineage>
</organism>
<keyword evidence="1" id="KW-0479">Metal-binding</keyword>
<proteinExistence type="predicted"/>
<evidence type="ECO:0000256" key="2">
    <source>
        <dbReference type="ARBA" id="ARBA00022737"/>
    </source>
</evidence>
<dbReference type="InterPro" id="IPR013087">
    <property type="entry name" value="Znf_C2H2_type"/>
</dbReference>
<evidence type="ECO:0000256" key="5">
    <source>
        <dbReference type="PROSITE-ProRule" id="PRU00042"/>
    </source>
</evidence>
<keyword evidence="2" id="KW-0677">Repeat</keyword>
<dbReference type="InterPro" id="IPR036236">
    <property type="entry name" value="Znf_C2H2_sf"/>
</dbReference>
<dbReference type="PANTHER" id="PTHR24379">
    <property type="entry name" value="KRAB AND ZINC FINGER DOMAIN-CONTAINING"/>
    <property type="match status" value="1"/>
</dbReference>